<keyword evidence="1" id="KW-1133">Transmembrane helix</keyword>
<reference evidence="3 4" key="1">
    <citation type="submission" date="2021-05" db="EMBL/GenBank/DDBJ databases">
        <title>Genetic and Functional Diversity in Clade A Lucinid endosymbionts from the Bahamas.</title>
        <authorList>
            <person name="Giani N.M."/>
            <person name="Engel A.S."/>
            <person name="Campbell B.J."/>
        </authorList>
    </citation>
    <scope>NUCLEOTIDE SEQUENCE [LARGE SCALE GENOMIC DNA]</scope>
    <source>
        <strain evidence="3">LUC16012Gg_MoonRockCtena</strain>
    </source>
</reference>
<dbReference type="Pfam" id="PF01926">
    <property type="entry name" value="MMR_HSR1"/>
    <property type="match status" value="1"/>
</dbReference>
<evidence type="ECO:0000259" key="2">
    <source>
        <dbReference type="Pfam" id="PF01926"/>
    </source>
</evidence>
<evidence type="ECO:0000313" key="4">
    <source>
        <dbReference type="Proteomes" id="UP000770889"/>
    </source>
</evidence>
<accession>A0A944MB55</accession>
<dbReference type="InterPro" id="IPR006073">
    <property type="entry name" value="GTP-bd"/>
</dbReference>
<dbReference type="PANTHER" id="PTHR42714">
    <property type="entry name" value="TRNA MODIFICATION GTPASE GTPBP3"/>
    <property type="match status" value="1"/>
</dbReference>
<proteinExistence type="predicted"/>
<dbReference type="GO" id="GO:0002098">
    <property type="term" value="P:tRNA wobble uridine modification"/>
    <property type="evidence" value="ECO:0007669"/>
    <property type="project" value="TreeGrafter"/>
</dbReference>
<comment type="caution">
    <text evidence="3">The sequence shown here is derived from an EMBL/GenBank/DDBJ whole genome shotgun (WGS) entry which is preliminary data.</text>
</comment>
<dbReference type="AlphaFoldDB" id="A0A944MB55"/>
<dbReference type="SUPFAM" id="SSF52540">
    <property type="entry name" value="P-loop containing nucleoside triphosphate hydrolases"/>
    <property type="match status" value="1"/>
</dbReference>
<dbReference type="InterPro" id="IPR005225">
    <property type="entry name" value="Small_GTP-bd"/>
</dbReference>
<feature type="transmembrane region" description="Helical" evidence="1">
    <location>
        <begin position="57"/>
        <end position="79"/>
    </location>
</feature>
<keyword evidence="1" id="KW-0472">Membrane</keyword>
<dbReference type="GO" id="GO:0005525">
    <property type="term" value="F:GTP binding"/>
    <property type="evidence" value="ECO:0007669"/>
    <property type="project" value="InterPro"/>
</dbReference>
<protein>
    <submittedName>
        <fullName evidence="3">50S ribosome-binding GTPase</fullName>
    </submittedName>
</protein>
<dbReference type="Proteomes" id="UP000770889">
    <property type="component" value="Unassembled WGS sequence"/>
</dbReference>
<feature type="transmembrane region" description="Helical" evidence="1">
    <location>
        <begin position="133"/>
        <end position="154"/>
    </location>
</feature>
<evidence type="ECO:0000256" key="1">
    <source>
        <dbReference type="SAM" id="Phobius"/>
    </source>
</evidence>
<dbReference type="EMBL" id="JAHHGM010000005">
    <property type="protein sequence ID" value="MBT2988658.1"/>
    <property type="molecule type" value="Genomic_DNA"/>
</dbReference>
<dbReference type="NCBIfam" id="TIGR00231">
    <property type="entry name" value="small_GTP"/>
    <property type="match status" value="1"/>
</dbReference>
<dbReference type="Gene3D" id="3.40.50.300">
    <property type="entry name" value="P-loop containing nucleotide triphosphate hydrolases"/>
    <property type="match status" value="1"/>
</dbReference>
<dbReference type="GO" id="GO:0030488">
    <property type="term" value="P:tRNA methylation"/>
    <property type="evidence" value="ECO:0007669"/>
    <property type="project" value="TreeGrafter"/>
</dbReference>
<evidence type="ECO:0000313" key="3">
    <source>
        <dbReference type="EMBL" id="MBT2988658.1"/>
    </source>
</evidence>
<gene>
    <name evidence="3" type="ORF">KME65_06805</name>
</gene>
<sequence length="502" mass="55596">MAMTEQQLPPPQKRLLRLLLLVALLFLSLLTLLLVLQLTESALSVWQILDQLSPVLLAVYAIGLFGFALLVTILSWLLLRPARGKHANRNMGPTLPRDREAFAEALAQADGKGVDTAEARQELRELDRRRDQLTIYVAFFGAVSAGKSALIRAITGAEGIAVDVRAGTTRQIDHYRYDEDAGVDLRLTDAPGILDVDPERVRVAREEARRAHLVIYVCDGELTRDQHRELVELQTLERPLILALNKQDRYSDQELKAILGRLRENLPDIEIIPVQAGGKEEVVRIDASGSERRELRDREARIEGLMAAIEKRIAMERETLDARRDASLVQLGGEKLHRATQAHRRQQGERLVRDYTGKAMLGAVAAVSPGTDILIQGYLGVQMVKALAALYEVKAKEVDVEHFIDLASQNLGKRMTLVLAMAGNVLKAFPGVGTVTGGLVHAVAYGLIFEGLGKAVLKTLEESGSLQTLQALDYFEEAISGDLEGRAKYFARLALEEFRKKQ</sequence>
<dbReference type="GO" id="GO:0005829">
    <property type="term" value="C:cytosol"/>
    <property type="evidence" value="ECO:0007669"/>
    <property type="project" value="TreeGrafter"/>
</dbReference>
<feature type="domain" description="G" evidence="2">
    <location>
        <begin position="137"/>
        <end position="246"/>
    </location>
</feature>
<keyword evidence="1" id="KW-0812">Transmembrane</keyword>
<organism evidence="3 4">
    <name type="scientific">Candidatus Thiodiazotropha taylori</name>
    <dbReference type="NCBI Taxonomy" id="2792791"/>
    <lineage>
        <taxon>Bacteria</taxon>
        <taxon>Pseudomonadati</taxon>
        <taxon>Pseudomonadota</taxon>
        <taxon>Gammaproteobacteria</taxon>
        <taxon>Chromatiales</taxon>
        <taxon>Sedimenticolaceae</taxon>
        <taxon>Candidatus Thiodiazotropha</taxon>
    </lineage>
</organism>
<name>A0A944MB55_9GAMM</name>
<dbReference type="PANTHER" id="PTHR42714:SF2">
    <property type="entry name" value="TRNA MODIFICATION GTPASE GTPBP3, MITOCHONDRIAL"/>
    <property type="match status" value="1"/>
</dbReference>
<dbReference type="InterPro" id="IPR027417">
    <property type="entry name" value="P-loop_NTPase"/>
</dbReference>
<dbReference type="CDD" id="cd00880">
    <property type="entry name" value="Era_like"/>
    <property type="match status" value="1"/>
</dbReference>